<keyword evidence="2" id="KW-1185">Reference proteome</keyword>
<proteinExistence type="predicted"/>
<dbReference type="Proteomes" id="UP000249524">
    <property type="component" value="Unassembled WGS sequence"/>
</dbReference>
<sequence>MTTQYDTRRDLRGWTVFDRWTGQPVTLCGAEQSGMSWIEADDLIERLGRRAAGSDRSSL</sequence>
<protein>
    <submittedName>
        <fullName evidence="1">Uncharacterized protein</fullName>
    </submittedName>
</protein>
<evidence type="ECO:0000313" key="2">
    <source>
        <dbReference type="Proteomes" id="UP000249524"/>
    </source>
</evidence>
<evidence type="ECO:0000313" key="1">
    <source>
        <dbReference type="EMBL" id="RAK62459.1"/>
    </source>
</evidence>
<dbReference type="OrthoDB" id="7211025at2"/>
<accession>A0A328B6E8</accession>
<reference evidence="1 2" key="1">
    <citation type="submission" date="2018-05" db="EMBL/GenBank/DDBJ databases">
        <authorList>
            <person name="Lanie J.A."/>
            <person name="Ng W.-L."/>
            <person name="Kazmierczak K.M."/>
            <person name="Andrzejewski T.M."/>
            <person name="Davidsen T.M."/>
            <person name="Wayne K.J."/>
            <person name="Tettelin H."/>
            <person name="Glass J.I."/>
            <person name="Rusch D."/>
            <person name="Podicherti R."/>
            <person name="Tsui H.-C.T."/>
            <person name="Winkler M.E."/>
        </authorList>
    </citation>
    <scope>NUCLEOTIDE SEQUENCE [LARGE SCALE GENOMIC DNA]</scope>
    <source>
        <strain evidence="1 2">BUT-10</strain>
    </source>
</reference>
<dbReference type="AlphaFoldDB" id="A0A328B6E8"/>
<dbReference type="EMBL" id="QFYS01000011">
    <property type="protein sequence ID" value="RAK62459.1"/>
    <property type="molecule type" value="Genomic_DNA"/>
</dbReference>
<comment type="caution">
    <text evidence="1">The sequence shown here is derived from an EMBL/GenBank/DDBJ whole genome shotgun (WGS) entry which is preliminary data.</text>
</comment>
<name>A0A328B6E8_9CAUL</name>
<dbReference type="RefSeq" id="WP_111277917.1">
    <property type="nucleotide sequence ID" value="NZ_QFYS01000011.1"/>
</dbReference>
<organism evidence="1 2">
    <name type="scientific">Phenylobacterium kunshanense</name>
    <dbReference type="NCBI Taxonomy" id="1445034"/>
    <lineage>
        <taxon>Bacteria</taxon>
        <taxon>Pseudomonadati</taxon>
        <taxon>Pseudomonadota</taxon>
        <taxon>Alphaproteobacteria</taxon>
        <taxon>Caulobacterales</taxon>
        <taxon>Caulobacteraceae</taxon>
        <taxon>Phenylobacterium</taxon>
    </lineage>
</organism>
<gene>
    <name evidence="1" type="ORF">DJ019_18720</name>
</gene>